<sequence length="141" mass="15669">MFAIDVEPAPVRPQPLFRILADHGFQSGGAFLGQNFDIVFGIGGGLVFDQRSHLHFEFEAVSRQAPGQFGHDRDAGFEMKQRRRGMGPAGLSEKHGFDAFIRRRVLVDQQCDVFMAAQRFHDAADAAAFVEHFVHRGASVL</sequence>
<dbReference type="AlphaFoldDB" id="A0A645HLW4"/>
<organism evidence="1">
    <name type="scientific">bioreactor metagenome</name>
    <dbReference type="NCBI Taxonomy" id="1076179"/>
    <lineage>
        <taxon>unclassified sequences</taxon>
        <taxon>metagenomes</taxon>
        <taxon>ecological metagenomes</taxon>
    </lineage>
</organism>
<comment type="caution">
    <text evidence="1">The sequence shown here is derived from an EMBL/GenBank/DDBJ whole genome shotgun (WGS) entry which is preliminary data.</text>
</comment>
<reference evidence="1" key="1">
    <citation type="submission" date="2019-08" db="EMBL/GenBank/DDBJ databases">
        <authorList>
            <person name="Kucharzyk K."/>
            <person name="Murdoch R.W."/>
            <person name="Higgins S."/>
            <person name="Loffler F."/>
        </authorList>
    </citation>
    <scope>NUCLEOTIDE SEQUENCE</scope>
</reference>
<protein>
    <submittedName>
        <fullName evidence="1">Uncharacterized protein</fullName>
    </submittedName>
</protein>
<gene>
    <name evidence="1" type="ORF">SDC9_187054</name>
</gene>
<dbReference type="EMBL" id="VSSQ01095396">
    <property type="protein sequence ID" value="MPN39526.1"/>
    <property type="molecule type" value="Genomic_DNA"/>
</dbReference>
<accession>A0A645HLW4</accession>
<proteinExistence type="predicted"/>
<name>A0A645HLW4_9ZZZZ</name>
<evidence type="ECO:0000313" key="1">
    <source>
        <dbReference type="EMBL" id="MPN39526.1"/>
    </source>
</evidence>